<dbReference type="EMBL" id="JAAALK010000286">
    <property type="protein sequence ID" value="KAG8061494.1"/>
    <property type="molecule type" value="Genomic_DNA"/>
</dbReference>
<dbReference type="AlphaFoldDB" id="A0A8J5STX8"/>
<keyword evidence="2" id="KW-1185">Reference proteome</keyword>
<gene>
    <name evidence="1" type="ORF">GUJ93_ZPchr0003g18604</name>
</gene>
<sequence>MREAVFERLDPRVMTRVSEDEVIPEPREGEVVVFEAFFDVGLRLASSKLRVKVLRLYHVDLQQLSPNAINERWYSDWILRWFYIEVGVGSVLFGAPREILY</sequence>
<reference evidence="1" key="1">
    <citation type="journal article" date="2021" name="bioRxiv">
        <title>Whole Genome Assembly and Annotation of Northern Wild Rice, Zizania palustris L., Supports a Whole Genome Duplication in the Zizania Genus.</title>
        <authorList>
            <person name="Haas M."/>
            <person name="Kono T."/>
            <person name="Macchietto M."/>
            <person name="Millas R."/>
            <person name="McGilp L."/>
            <person name="Shao M."/>
            <person name="Duquette J."/>
            <person name="Hirsch C.N."/>
            <person name="Kimball J."/>
        </authorList>
    </citation>
    <scope>NUCLEOTIDE SEQUENCE</scope>
    <source>
        <tissue evidence="1">Fresh leaf tissue</tissue>
    </source>
</reference>
<comment type="caution">
    <text evidence="1">The sequence shown here is derived from an EMBL/GenBank/DDBJ whole genome shotgun (WGS) entry which is preliminary data.</text>
</comment>
<dbReference type="OrthoDB" id="685425at2759"/>
<name>A0A8J5STX8_ZIZPA</name>
<evidence type="ECO:0000313" key="2">
    <source>
        <dbReference type="Proteomes" id="UP000729402"/>
    </source>
</evidence>
<proteinExistence type="predicted"/>
<dbReference type="Proteomes" id="UP000729402">
    <property type="component" value="Unassembled WGS sequence"/>
</dbReference>
<organism evidence="1 2">
    <name type="scientific">Zizania palustris</name>
    <name type="common">Northern wild rice</name>
    <dbReference type="NCBI Taxonomy" id="103762"/>
    <lineage>
        <taxon>Eukaryota</taxon>
        <taxon>Viridiplantae</taxon>
        <taxon>Streptophyta</taxon>
        <taxon>Embryophyta</taxon>
        <taxon>Tracheophyta</taxon>
        <taxon>Spermatophyta</taxon>
        <taxon>Magnoliopsida</taxon>
        <taxon>Liliopsida</taxon>
        <taxon>Poales</taxon>
        <taxon>Poaceae</taxon>
        <taxon>BOP clade</taxon>
        <taxon>Oryzoideae</taxon>
        <taxon>Oryzeae</taxon>
        <taxon>Zizaniinae</taxon>
        <taxon>Zizania</taxon>
    </lineage>
</organism>
<reference evidence="1" key="2">
    <citation type="submission" date="2021-02" db="EMBL/GenBank/DDBJ databases">
        <authorList>
            <person name="Kimball J.A."/>
            <person name="Haas M.W."/>
            <person name="Macchietto M."/>
            <person name="Kono T."/>
            <person name="Duquette J."/>
            <person name="Shao M."/>
        </authorList>
    </citation>
    <scope>NUCLEOTIDE SEQUENCE</scope>
    <source>
        <tissue evidence="1">Fresh leaf tissue</tissue>
    </source>
</reference>
<accession>A0A8J5STX8</accession>
<evidence type="ECO:0000313" key="1">
    <source>
        <dbReference type="EMBL" id="KAG8061494.1"/>
    </source>
</evidence>
<protein>
    <submittedName>
        <fullName evidence="1">Uncharacterized protein</fullName>
    </submittedName>
</protein>